<evidence type="ECO:0000313" key="33">
    <source>
        <dbReference type="EMBL" id="HAD2848049.1"/>
    </source>
</evidence>
<dbReference type="EMBL" id="DAAOBW010000002">
    <property type="protein sequence ID" value="HAD2345159.1"/>
    <property type="molecule type" value="Genomic_DNA"/>
</dbReference>
<dbReference type="EMBL" id="DAAOAN010000014">
    <property type="protein sequence ID" value="HAD2210752.1"/>
    <property type="molecule type" value="Genomic_DNA"/>
</dbReference>
<evidence type="ECO:0000313" key="7">
    <source>
        <dbReference type="EMBL" id="HAD2133068.1"/>
    </source>
</evidence>
<evidence type="ECO:0000313" key="27">
    <source>
        <dbReference type="EMBL" id="HAD2525268.1"/>
    </source>
</evidence>
<dbReference type="EMBL" id="DAANZC010000002">
    <property type="protein sequence ID" value="HAD2047929.1"/>
    <property type="molecule type" value="Genomic_DNA"/>
</dbReference>
<dbReference type="EMBL" id="DAAOCC010000002">
    <property type="protein sequence ID" value="HAD2411586.1"/>
    <property type="molecule type" value="Genomic_DNA"/>
</dbReference>
<dbReference type="EMBL" id="DAAOBV010000001">
    <property type="protein sequence ID" value="HAD2358828.1"/>
    <property type="molecule type" value="Genomic_DNA"/>
</dbReference>
<dbReference type="EMBL" id="DAAOAS010000003">
    <property type="protein sequence ID" value="HAD2241989.1"/>
    <property type="molecule type" value="Genomic_DNA"/>
</dbReference>
<feature type="transmembrane region" description="Helical" evidence="1">
    <location>
        <begin position="12"/>
        <end position="36"/>
    </location>
</feature>
<dbReference type="EMBL" id="DAAOAF010000003">
    <property type="protein sequence ID" value="HAD2180464.1"/>
    <property type="molecule type" value="Genomic_DNA"/>
</dbReference>
<dbReference type="EMBL" id="DAAOCM010000003">
    <property type="protein sequence ID" value="HAD2473961.1"/>
    <property type="molecule type" value="Genomic_DNA"/>
</dbReference>
<dbReference type="EMBL" id="DAAODS010000002">
    <property type="protein sequence ID" value="HAD2612912.1"/>
    <property type="molecule type" value="Genomic_DNA"/>
</dbReference>
<dbReference type="AlphaFoldDB" id="A0A3T8B4P3"/>
<evidence type="ECO:0000313" key="11">
    <source>
        <dbReference type="EMBL" id="HAD2236616.1"/>
    </source>
</evidence>
<dbReference type="EMBL" id="DAAOBJ010000002">
    <property type="protein sequence ID" value="HAD2317010.1"/>
    <property type="molecule type" value="Genomic_DNA"/>
</dbReference>
<evidence type="ECO:0000313" key="24">
    <source>
        <dbReference type="EMBL" id="HAD2485457.1"/>
    </source>
</evidence>
<evidence type="ECO:0000256" key="1">
    <source>
        <dbReference type="SAM" id="Phobius"/>
    </source>
</evidence>
<evidence type="ECO:0000313" key="29">
    <source>
        <dbReference type="EMBL" id="HAD2612912.1"/>
    </source>
</evidence>
<evidence type="ECO:0000313" key="31">
    <source>
        <dbReference type="EMBL" id="HAD2703586.1"/>
    </source>
</evidence>
<dbReference type="EMBL" id="DAAHOU010000001">
    <property type="protein sequence ID" value="HAB6873986.1"/>
    <property type="molecule type" value="Genomic_DNA"/>
</dbReference>
<evidence type="ECO:0000313" key="6">
    <source>
        <dbReference type="EMBL" id="HAD2104714.1"/>
    </source>
</evidence>
<dbReference type="EMBL" id="DAANZT010000002">
    <property type="protein sequence ID" value="HAD2133068.1"/>
    <property type="molecule type" value="Genomic_DNA"/>
</dbReference>
<keyword evidence="1" id="KW-0472">Membrane</keyword>
<evidence type="ECO:0000313" key="5">
    <source>
        <dbReference type="EMBL" id="HAD2052745.1"/>
    </source>
</evidence>
<dbReference type="EMBL" id="DAANZP010000002">
    <property type="protein sequence ID" value="HAD2104714.1"/>
    <property type="molecule type" value="Genomic_DNA"/>
</dbReference>
<evidence type="ECO:0000313" key="8">
    <source>
        <dbReference type="EMBL" id="HAD2161664.1"/>
    </source>
</evidence>
<evidence type="ECO:0000313" key="13">
    <source>
        <dbReference type="EMBL" id="HAD2264754.1"/>
    </source>
</evidence>
<evidence type="ECO:0000313" key="30">
    <source>
        <dbReference type="EMBL" id="HAD2641224.1"/>
    </source>
</evidence>
<organism evidence="26">
    <name type="scientific">Salmonella enterica I</name>
    <dbReference type="NCBI Taxonomy" id="59201"/>
    <lineage>
        <taxon>Bacteria</taxon>
        <taxon>Pseudomonadati</taxon>
        <taxon>Pseudomonadota</taxon>
        <taxon>Gammaproteobacteria</taxon>
        <taxon>Enterobacterales</taxon>
        <taxon>Enterobacteriaceae</taxon>
        <taxon>Salmonella</taxon>
    </lineage>
</organism>
<evidence type="ECO:0000313" key="19">
    <source>
        <dbReference type="EMBL" id="HAD2411586.1"/>
    </source>
</evidence>
<evidence type="ECO:0000313" key="14">
    <source>
        <dbReference type="EMBL" id="HAD2273518.1"/>
    </source>
</evidence>
<evidence type="ECO:0000313" key="15">
    <source>
        <dbReference type="EMBL" id="HAD2288460.1"/>
    </source>
</evidence>
<keyword evidence="1" id="KW-0812">Transmembrane</keyword>
<reference evidence="26" key="1">
    <citation type="journal article" date="2018" name="Genome Biol.">
        <title>SKESA: strategic k-mer extension for scrupulous assemblies.</title>
        <authorList>
            <person name="Souvorov A."/>
            <person name="Agarwala R."/>
            <person name="Lipman D.J."/>
        </authorList>
    </citation>
    <scope>NUCLEOTIDE SEQUENCE</scope>
    <source>
        <strain evidence="26">Salmonella enterica subsp. enterica</strain>
    </source>
</reference>
<evidence type="ECO:0000313" key="2">
    <source>
        <dbReference type="EMBL" id="HAB6873986.1"/>
    </source>
</evidence>
<comment type="caution">
    <text evidence="26">The sequence shown here is derived from an EMBL/GenBank/DDBJ whole genome shotgun (WGS) entry which is preliminary data.</text>
</comment>
<accession>A0A3T8B4P3</accession>
<evidence type="ECO:0000313" key="25">
    <source>
        <dbReference type="EMBL" id="HAD2501973.1"/>
    </source>
</evidence>
<reference evidence="26" key="2">
    <citation type="submission" date="2019-01" db="EMBL/GenBank/DDBJ databases">
        <authorList>
            <consortium name="NCBI Pathogen Detection Project"/>
        </authorList>
    </citation>
    <scope>NUCLEOTIDE SEQUENCE</scope>
    <source>
        <strain evidence="26">Salmonella enterica subsp. enterica</strain>
    </source>
</reference>
<dbReference type="EMBL" id="DAAOAZ010000001">
    <property type="protein sequence ID" value="HAD2273518.1"/>
    <property type="molecule type" value="Genomic_DNA"/>
</dbReference>
<dbReference type="EMBL" id="DAANZF010000002">
    <property type="protein sequence ID" value="HAD2052745.1"/>
    <property type="molecule type" value="Genomic_DNA"/>
</dbReference>
<evidence type="ECO:0000313" key="12">
    <source>
        <dbReference type="EMBL" id="HAD2241989.1"/>
    </source>
</evidence>
<dbReference type="EMBL" id="DAAOEN010000002">
    <property type="protein sequence ID" value="HAD2712530.1"/>
    <property type="molecule type" value="Genomic_DNA"/>
</dbReference>
<evidence type="ECO:0000313" key="22">
    <source>
        <dbReference type="EMBL" id="HAD2463859.1"/>
    </source>
</evidence>
<evidence type="ECO:0000313" key="16">
    <source>
        <dbReference type="EMBL" id="HAD2317010.1"/>
    </source>
</evidence>
<dbReference type="EMBL" id="DAAODB010000002">
    <property type="protein sequence ID" value="HAD2501973.1"/>
    <property type="molecule type" value="Genomic_DNA"/>
</dbReference>
<dbReference type="EMBL" id="DAAOFQ010000002">
    <property type="protein sequence ID" value="HAD2848049.1"/>
    <property type="molecule type" value="Genomic_DNA"/>
</dbReference>
<evidence type="ECO:0000313" key="26">
    <source>
        <dbReference type="EMBL" id="HAD2507383.1"/>
    </source>
</evidence>
<evidence type="ECO:0000313" key="36">
    <source>
        <dbReference type="EMBL" id="HAD2895938.1"/>
    </source>
</evidence>
<evidence type="ECO:0000313" key="3">
    <source>
        <dbReference type="EMBL" id="HAD1966852.1"/>
    </source>
</evidence>
<evidence type="ECO:0000313" key="35">
    <source>
        <dbReference type="EMBL" id="HAD2882170.1"/>
    </source>
</evidence>
<protein>
    <submittedName>
        <fullName evidence="26">GtrA family protein</fullName>
    </submittedName>
</protein>
<evidence type="ECO:0000313" key="17">
    <source>
        <dbReference type="EMBL" id="HAD2345159.1"/>
    </source>
</evidence>
<evidence type="ECO:0000313" key="32">
    <source>
        <dbReference type="EMBL" id="HAD2712530.1"/>
    </source>
</evidence>
<dbReference type="EMBL" id="DAAOFX010000003">
    <property type="protein sequence ID" value="HAD2882170.1"/>
    <property type="molecule type" value="Genomic_DNA"/>
</dbReference>
<dbReference type="EMBL" id="DAAOCO010000002">
    <property type="protein sequence ID" value="HAD2459044.1"/>
    <property type="molecule type" value="Genomic_DNA"/>
</dbReference>
<evidence type="ECO:0000313" key="20">
    <source>
        <dbReference type="EMBL" id="HAD2435248.1"/>
    </source>
</evidence>
<evidence type="ECO:0000313" key="18">
    <source>
        <dbReference type="EMBL" id="HAD2358828.1"/>
    </source>
</evidence>
<dbReference type="EMBL" id="DAAOBB010000002">
    <property type="protein sequence ID" value="HAD2288460.1"/>
    <property type="molecule type" value="Genomic_DNA"/>
</dbReference>
<gene>
    <name evidence="6" type="ORF">G1E63_05640</name>
    <name evidence="3" type="ORF">G1E65_05380</name>
    <name evidence="17" type="ORF">G1E69_05380</name>
    <name evidence="5" type="ORF">G1E83_05375</name>
    <name evidence="4" type="ORF">G1E90_05375</name>
    <name evidence="7" type="ORF">G1E96_05380</name>
    <name evidence="8" type="ORF">G1F01_08535</name>
    <name evidence="9" type="ORF">G1F03_08540</name>
    <name evidence="20" type="ORF">G1F04_05375</name>
    <name evidence="18" type="ORF">G1F11_02280</name>
    <name evidence="11" type="ORF">G1G63_05640</name>
    <name evidence="16" type="ORF">G1G65_05380</name>
    <name evidence="10" type="ORF">G1G68_19660</name>
    <name evidence="13" type="ORF">G1G72_05365</name>
    <name evidence="19" type="ORF">G1G78_05445</name>
    <name evidence="14" type="ORF">G1G81_02280</name>
    <name evidence="12" type="ORF">G1G87_08540</name>
    <name evidence="15" type="ORF">G1G88_05445</name>
    <name evidence="22" type="ORF">G1H27_05375</name>
    <name evidence="32" type="ORF">G1H28_05300</name>
    <name evidence="24" type="ORF">G1H37_18195</name>
    <name evidence="34" type="ORF">G1H42_02280</name>
    <name evidence="23" type="ORF">G1H43_08535</name>
    <name evidence="21" type="ORF">G1H44_05380</name>
    <name evidence="30" type="ORF">G1H45_05320</name>
    <name evidence="25" type="ORF">G1H49_05445</name>
    <name evidence="35" type="ORF">G1H65_08540</name>
    <name evidence="31" type="ORF">G1H67_08800</name>
    <name evidence="29" type="ORF">G1H71_05370</name>
    <name evidence="37" type="ORF">G1H72_05380</name>
    <name evidence="33" type="ORF">G1H73_05635</name>
    <name evidence="36" type="ORF">G1I16_08540</name>
    <name evidence="28" type="ORF">G1I21_08795</name>
    <name evidence="27" type="ORF">G1I36_05375</name>
    <name evidence="26" type="ORF">G1I39_08535</name>
    <name evidence="2" type="ORF">GYJ47_02285</name>
</gene>
<dbReference type="EMBL" id="DAAODF010000002">
    <property type="protein sequence ID" value="HAD2525268.1"/>
    <property type="molecule type" value="Genomic_DNA"/>
</dbReference>
<proteinExistence type="predicted"/>
<evidence type="ECO:0000313" key="21">
    <source>
        <dbReference type="EMBL" id="HAD2459044.1"/>
    </source>
</evidence>
<sequence length="95" mass="10679">MTFIMLKLFVDYVSVGVLSTTLDFMTFGAMFSLIGLKRAIPNVLSPCVASTFRFSSTPILHLSGKQRQVGIWNFSLKNNKTHCQFVIKTNTNHGY</sequence>
<dbReference type="EMBL" id="DAAOCP010000013">
    <property type="protein sequence ID" value="HAD2485457.1"/>
    <property type="molecule type" value="Genomic_DNA"/>
</dbReference>
<keyword evidence="1" id="KW-1133">Transmembrane helix</keyword>
<evidence type="ECO:0000313" key="37">
    <source>
        <dbReference type="EMBL" id="HAD2914376.1"/>
    </source>
</evidence>
<dbReference type="EMBL" id="DAAODN010000003">
    <property type="protein sequence ID" value="HAD2589877.1"/>
    <property type="molecule type" value="Genomic_DNA"/>
</dbReference>
<evidence type="ECO:0000313" key="23">
    <source>
        <dbReference type="EMBL" id="HAD2473961.1"/>
    </source>
</evidence>
<evidence type="ECO:0000313" key="34">
    <source>
        <dbReference type="EMBL" id="HAD2876172.1"/>
    </source>
</evidence>
<evidence type="ECO:0000313" key="28">
    <source>
        <dbReference type="EMBL" id="HAD2589877.1"/>
    </source>
</evidence>
<dbReference type="EMBL" id="DAAOEK010000003">
    <property type="protein sequence ID" value="HAD2703586.1"/>
    <property type="molecule type" value="Genomic_DNA"/>
</dbReference>
<dbReference type="EMBL" id="DAAOAW010000002">
    <property type="protein sequence ID" value="HAD2264754.1"/>
    <property type="molecule type" value="Genomic_DNA"/>
</dbReference>
<evidence type="ECO:0000313" key="10">
    <source>
        <dbReference type="EMBL" id="HAD2210752.1"/>
    </source>
</evidence>
<dbReference type="EMBL" id="DAANZZ010000003">
    <property type="protein sequence ID" value="HAD2161664.1"/>
    <property type="molecule type" value="Genomic_DNA"/>
</dbReference>
<dbReference type="EMBL" id="DAAOFW010000001">
    <property type="protein sequence ID" value="HAD2876172.1"/>
    <property type="molecule type" value="Genomic_DNA"/>
</dbReference>
<dbReference type="EMBL" id="DAAOCD010000002">
    <property type="protein sequence ID" value="HAD2435248.1"/>
    <property type="molecule type" value="Genomic_DNA"/>
</dbReference>
<dbReference type="EMBL" id="DAANYM010000002">
    <property type="protein sequence ID" value="HAD1966852.1"/>
    <property type="molecule type" value="Genomic_DNA"/>
</dbReference>
<dbReference type="EMBL" id="DAAOFZ010000003">
    <property type="protein sequence ID" value="HAD2895938.1"/>
    <property type="molecule type" value="Genomic_DNA"/>
</dbReference>
<evidence type="ECO:0000313" key="4">
    <source>
        <dbReference type="EMBL" id="HAD2047929.1"/>
    </source>
</evidence>
<dbReference type="EMBL" id="DAAOAR010000002">
    <property type="protein sequence ID" value="HAD2236616.1"/>
    <property type="molecule type" value="Genomic_DNA"/>
</dbReference>
<dbReference type="EMBL" id="DAAOCY010000003">
    <property type="protein sequence ID" value="HAD2507383.1"/>
    <property type="molecule type" value="Genomic_DNA"/>
</dbReference>
<dbReference type="EMBL" id="DAAODW010000002">
    <property type="protein sequence ID" value="HAD2641224.1"/>
    <property type="molecule type" value="Genomic_DNA"/>
</dbReference>
<dbReference type="EMBL" id="DAAOCL010000002">
    <property type="protein sequence ID" value="HAD2463859.1"/>
    <property type="molecule type" value="Genomic_DNA"/>
</dbReference>
<evidence type="ECO:0000313" key="9">
    <source>
        <dbReference type="EMBL" id="HAD2180464.1"/>
    </source>
</evidence>
<name>A0A3T8B4P3_SALET</name>
<dbReference type="EMBL" id="DAAOGD010000002">
    <property type="protein sequence ID" value="HAD2914376.1"/>
    <property type="molecule type" value="Genomic_DNA"/>
</dbReference>